<reference evidence="3" key="1">
    <citation type="submission" date="2020-11" db="EMBL/GenBank/DDBJ databases">
        <authorList>
            <person name="Tran Van P."/>
        </authorList>
    </citation>
    <scope>NUCLEOTIDE SEQUENCE</scope>
</reference>
<accession>A0A7R8WCA3</accession>
<name>A0A7R8WCA3_9CRUS</name>
<dbReference type="EMBL" id="OB661789">
    <property type="protein sequence ID" value="CAD7228977.1"/>
    <property type="molecule type" value="Genomic_DNA"/>
</dbReference>
<feature type="region of interest" description="Disordered" evidence="2">
    <location>
        <begin position="514"/>
        <end position="537"/>
    </location>
</feature>
<dbReference type="InterPro" id="IPR002110">
    <property type="entry name" value="Ankyrin_rpt"/>
</dbReference>
<dbReference type="Pfam" id="PF12796">
    <property type="entry name" value="Ank_2"/>
    <property type="match status" value="3"/>
</dbReference>
<comment type="similarity">
    <text evidence="1">Belongs to the TRAFAC class TrmE-Era-EngA-EngB-Septin-like GTPase superfamily. Septin GTPase family.</text>
</comment>
<dbReference type="GO" id="GO:0005525">
    <property type="term" value="F:GTP binding"/>
    <property type="evidence" value="ECO:0007669"/>
    <property type="project" value="UniProtKB-KW"/>
</dbReference>
<dbReference type="PROSITE" id="PS50088">
    <property type="entry name" value="ANK_REPEAT"/>
    <property type="match status" value="6"/>
</dbReference>
<evidence type="ECO:0000256" key="1">
    <source>
        <dbReference type="RuleBase" id="RU004560"/>
    </source>
</evidence>
<dbReference type="InterPro" id="IPR027417">
    <property type="entry name" value="P-loop_NTPase"/>
</dbReference>
<protein>
    <submittedName>
        <fullName evidence="3">Uncharacterized protein</fullName>
    </submittedName>
</protein>
<dbReference type="Gene3D" id="1.25.40.20">
    <property type="entry name" value="Ankyrin repeat-containing domain"/>
    <property type="match status" value="4"/>
</dbReference>
<dbReference type="Gene3D" id="3.40.50.300">
    <property type="entry name" value="P-loop containing nucleotide triphosphate hydrolases"/>
    <property type="match status" value="1"/>
</dbReference>
<dbReference type="Pfam" id="PF00023">
    <property type="entry name" value="Ank"/>
    <property type="match status" value="1"/>
</dbReference>
<dbReference type="PANTHER" id="PTHR32046:SF14">
    <property type="match status" value="1"/>
</dbReference>
<dbReference type="SUPFAM" id="SSF52540">
    <property type="entry name" value="P-loop containing nucleoside triphosphate hydrolases"/>
    <property type="match status" value="1"/>
</dbReference>
<dbReference type="InterPro" id="IPR036770">
    <property type="entry name" value="Ankyrin_rpt-contain_sf"/>
</dbReference>
<dbReference type="PRINTS" id="PR01415">
    <property type="entry name" value="ANKYRIN"/>
</dbReference>
<dbReference type="OrthoDB" id="6359841at2759"/>
<dbReference type="PROSITE" id="PS50297">
    <property type="entry name" value="ANK_REP_REGION"/>
    <property type="match status" value="5"/>
</dbReference>
<proteinExistence type="inferred from homology"/>
<keyword evidence="1" id="KW-0342">GTP-binding</keyword>
<dbReference type="AlphaFoldDB" id="A0A7R8WCA3"/>
<dbReference type="PANTHER" id="PTHR32046">
    <property type="entry name" value="G DOMAIN-CONTAINING PROTEIN"/>
    <property type="match status" value="1"/>
</dbReference>
<dbReference type="InterPro" id="IPR030379">
    <property type="entry name" value="G_SEPTIN_dom"/>
</dbReference>
<evidence type="ECO:0000313" key="3">
    <source>
        <dbReference type="EMBL" id="CAD7228977.1"/>
    </source>
</evidence>
<gene>
    <name evidence="3" type="ORF">CTOB1V02_LOCUS6852</name>
</gene>
<dbReference type="PROSITE" id="PS00116">
    <property type="entry name" value="DNA_POLYMERASE_B"/>
    <property type="match status" value="1"/>
</dbReference>
<feature type="compositionally biased region" description="Low complexity" evidence="2">
    <location>
        <begin position="270"/>
        <end position="284"/>
    </location>
</feature>
<feature type="region of interest" description="Disordered" evidence="2">
    <location>
        <begin position="262"/>
        <end position="297"/>
    </location>
</feature>
<dbReference type="Pfam" id="PF00735">
    <property type="entry name" value="Septin"/>
    <property type="match status" value="1"/>
</dbReference>
<sequence>MPNADGAPPLWLALQSSFDLSENSLAAQLVRQGASVDAIQPDTSDSLPHLCALHSLEDAALFLLQHGAQTRHLNRKGESVLHLASERGLCSLITALLEAGANPNAQSAAKGETPLHLALQKGEEEAVKTILKCGVNGLIPLNVEIRDKDGRTPLGLALELGNYEIARELVRLGASMTSTDPATGDTLLHSTLRKANEEAALFLIENGGKDVVSSKSFSTLLFLAIDSNLPRAVDALCRVCPPAPSDIGGDFGSTEWTWRVGALGPRDVARPSSTRPSTKTTRTPHVSSSGGGDEARDKATPLHLSAQWGLEQVMETLLEFGANVQAQDVDGQTPLHVAIANHASPQMISMLLSHPLNDLTYDVRGRTYLHAAVQRGDLEGMLFLLSLGVDVNARTRDSDRFTPLHLAIKNATNAVAPGVSESIVRHLLLAGSDPNASTVRRITPGHLAIATPDLLQILLDGGADPNSVDDEHFNFLHTAMKESRLPAVRVLLRHGKVNTTVIAAEDLLQLMEERKTTGKSSVEEGEEKPEGTTTMDPDEKAQLTATTGPKEKAAVATSIYRGDSVLDITQNSEIKKLYLQRQPLRQDVQKMAETLTELVNKFSKEANGQTFQNDLMLFTKRAKEKKARLETLDERITDSILSDESEEINSLYEKEYSSCESFMDKITAVIVMAEEYLKNPRGKEEEAQEEIAVDEDEEAITVRLAEKIRQKSRKVRDSNTKIDIYTPLEKTAVALGEVEKYEIGNMNVDIYQEKTIMVLGATGTGKTTFINSMANFLFEVKPSDTFRFKLITQEEEGAERSQSVTKKVTAYVLHETILPFRLTVVDTPGYGDTDGIQADKHTTGLIKKLFESTDESGISRLDAIVLVVKASDTRLTAHQKHNFNSVFQLFGKNLAENIMVVATFSDASDPPVKTTLEDHGIKFKAFHKFNNSAFFAGPKENPRERAAQEFYWDVGQEGFKAFFESLITMQPKSLSQSAEVLKQREALENHVQQLKQYVQSGISNLEQMRQEALILEQFEAQISANEEFEYTVEEEVVKTVPTPPGQYTTNCTSCNRTCHGRCAFNDDSDKARCVAMNSDGHCNICPGKCYWDIHKNLPYSYVIEKVTVTKTHKDLRQKYAKAHGDKTDKEALLENLAQTFGGQQEKVLKIERDINAAIGELHVIAHCPRFMTDVQYIENLIAAEISELKPGFEERIAHLSYQKDLAHTMEQAQDPNFDPFAKYRDGKWSKFIEDFNKKYYQQKATRVRKQLNGQNGSKQGQQKGKGWHLGFW</sequence>
<dbReference type="GO" id="GO:0003676">
    <property type="term" value="F:nucleic acid binding"/>
    <property type="evidence" value="ECO:0007669"/>
    <property type="project" value="InterPro"/>
</dbReference>
<dbReference type="SMART" id="SM00248">
    <property type="entry name" value="ANK"/>
    <property type="match status" value="11"/>
</dbReference>
<keyword evidence="1" id="KW-0547">Nucleotide-binding</keyword>
<evidence type="ECO:0000256" key="2">
    <source>
        <dbReference type="SAM" id="MobiDB-lite"/>
    </source>
</evidence>
<organism evidence="3">
    <name type="scientific">Cyprideis torosa</name>
    <dbReference type="NCBI Taxonomy" id="163714"/>
    <lineage>
        <taxon>Eukaryota</taxon>
        <taxon>Metazoa</taxon>
        <taxon>Ecdysozoa</taxon>
        <taxon>Arthropoda</taxon>
        <taxon>Crustacea</taxon>
        <taxon>Oligostraca</taxon>
        <taxon>Ostracoda</taxon>
        <taxon>Podocopa</taxon>
        <taxon>Podocopida</taxon>
        <taxon>Cytherocopina</taxon>
        <taxon>Cytheroidea</taxon>
        <taxon>Cytherideidae</taxon>
        <taxon>Cyprideis</taxon>
    </lineage>
</organism>
<dbReference type="InterPro" id="IPR017964">
    <property type="entry name" value="DNA-dir_DNA_pol_B_CS"/>
</dbReference>
<dbReference type="SUPFAM" id="SSF48403">
    <property type="entry name" value="Ankyrin repeat"/>
    <property type="match status" value="2"/>
</dbReference>